<protein>
    <submittedName>
        <fullName evidence="1">Calcium-binding protein</fullName>
    </submittedName>
</protein>
<dbReference type="EMBL" id="CP113520">
    <property type="protein sequence ID" value="WAJ31339.1"/>
    <property type="molecule type" value="Genomic_DNA"/>
</dbReference>
<dbReference type="Proteomes" id="UP001163223">
    <property type="component" value="Chromosome"/>
</dbReference>
<evidence type="ECO:0000313" key="2">
    <source>
        <dbReference type="Proteomes" id="UP001163223"/>
    </source>
</evidence>
<evidence type="ECO:0000313" key="1">
    <source>
        <dbReference type="EMBL" id="WAJ31339.1"/>
    </source>
</evidence>
<proteinExistence type="predicted"/>
<sequence>MTASIDYQLGKYVENLTLTGTAISGTGNELANKITGNAQNNILVGGAGNDTLNGGAGNDTLWGGAGRDTLVGGAGADRFAFDKTSFEGVDKITDFRADHGDRIMIVAEDFGYSAAVLTGDNVRTMAADYLQIGSSATSGHGQFLFDAKTATLSWDADGQPGGQVAIATLTGVTSLSASDFLVV</sequence>
<organism evidence="1 2">
    <name type="scientific">Antarcticirhabdus aurantiaca</name>
    <dbReference type="NCBI Taxonomy" id="2606717"/>
    <lineage>
        <taxon>Bacteria</taxon>
        <taxon>Pseudomonadati</taxon>
        <taxon>Pseudomonadota</taxon>
        <taxon>Alphaproteobacteria</taxon>
        <taxon>Hyphomicrobiales</taxon>
        <taxon>Aurantimonadaceae</taxon>
        <taxon>Antarcticirhabdus</taxon>
    </lineage>
</organism>
<gene>
    <name evidence="1" type="ORF">OXU80_02760</name>
</gene>
<keyword evidence="2" id="KW-1185">Reference proteome</keyword>
<name>A0ACD4NY88_9HYPH</name>
<reference evidence="1" key="1">
    <citation type="submission" date="2022-11" db="EMBL/GenBank/DDBJ databases">
        <title>beta-Carotene-producing bacterium, Jeongeuplla avenae sp. nov., alleviates the salt stress of Arabidopsis seedlings.</title>
        <authorList>
            <person name="Jiang L."/>
            <person name="Lee J."/>
        </authorList>
    </citation>
    <scope>NUCLEOTIDE SEQUENCE</scope>
    <source>
        <strain evidence="1">DY_R2A_6</strain>
    </source>
</reference>
<accession>A0ACD4NY88</accession>